<comment type="similarity">
    <text evidence="1">Belongs to the CRISPR-associated Csm3 family.</text>
</comment>
<dbReference type="GO" id="GO:0051607">
    <property type="term" value="P:defense response to virus"/>
    <property type="evidence" value="ECO:0007669"/>
    <property type="project" value="UniProtKB-KW"/>
</dbReference>
<evidence type="ECO:0000259" key="9">
    <source>
        <dbReference type="Pfam" id="PF03787"/>
    </source>
</evidence>
<dbReference type="InterPro" id="IPR052216">
    <property type="entry name" value="CRISPR_Csm3_endoribonuclease"/>
</dbReference>
<dbReference type="GO" id="GO:0016787">
    <property type="term" value="F:hydrolase activity"/>
    <property type="evidence" value="ECO:0007669"/>
    <property type="project" value="UniProtKB-KW"/>
</dbReference>
<dbReference type="EMBL" id="CP134854">
    <property type="protein sequence ID" value="WNL30471.1"/>
    <property type="molecule type" value="Genomic_DNA"/>
</dbReference>
<dbReference type="Pfam" id="PF03787">
    <property type="entry name" value="RAMPs"/>
    <property type="match status" value="1"/>
</dbReference>
<keyword evidence="6" id="KW-0694">RNA-binding</keyword>
<sequence length="212" mass="23180">MKILTLAGHIELLSGLHIGGGDDTMKIGGIDNQVIKDINTNKPYIPGSSLKGKMRSLLEWNFGLVGISNGDPFSPKFLNDPVFNDEKKKENAINVIKIFGASGEDASNFGITRISVGDGSLVEEGLKTSEAKYENVIDRKSGTAQHPRQTERVPAGVKFNYNIKLKVLDGDDEISLKQIIEKGLELVENDYLGGNGSRGYGRVIFSNKIDWK</sequence>
<keyword evidence="5" id="KW-0378">Hydrolase</keyword>
<reference evidence="10" key="1">
    <citation type="submission" date="2023-09" db="EMBL/GenBank/DDBJ databases">
        <title>Arcobacter tbilisiensis sp. nov. isolated from chicken meat in Tbilisi, Georgia.</title>
        <authorList>
            <person name="Matthias R."/>
            <person name="Zautner A.E."/>
        </authorList>
    </citation>
    <scope>NUCLEOTIDE SEQUENCE</scope>
    <source>
        <strain evidence="10">LEO 52</strain>
    </source>
</reference>
<dbReference type="PANTHER" id="PTHR35579:SF3">
    <property type="entry name" value="CRISPR SYSTEM CMS ENDORIBONUCLEASE CSM3"/>
    <property type="match status" value="1"/>
</dbReference>
<dbReference type="InterPro" id="IPR005537">
    <property type="entry name" value="RAMP_III_fam"/>
</dbReference>
<dbReference type="GO" id="GO:0003723">
    <property type="term" value="F:RNA binding"/>
    <property type="evidence" value="ECO:0007669"/>
    <property type="project" value="UniProtKB-KW"/>
</dbReference>
<dbReference type="InterPro" id="IPR013412">
    <property type="entry name" value="CRISPR-assoc_RAMP_Csm3"/>
</dbReference>
<dbReference type="GO" id="GO:0004519">
    <property type="term" value="F:endonuclease activity"/>
    <property type="evidence" value="ECO:0007669"/>
    <property type="project" value="UniProtKB-KW"/>
</dbReference>
<evidence type="ECO:0000256" key="3">
    <source>
        <dbReference type="ARBA" id="ARBA00022722"/>
    </source>
</evidence>
<evidence type="ECO:0000256" key="4">
    <source>
        <dbReference type="ARBA" id="ARBA00022759"/>
    </source>
</evidence>
<name>A0AA96DL93_9BACT</name>
<organism evidence="10">
    <name type="scientific">Arcobacter sp. AZ-2023</name>
    <dbReference type="NCBI Taxonomy" id="3074453"/>
    <lineage>
        <taxon>Bacteria</taxon>
        <taxon>Pseudomonadati</taxon>
        <taxon>Campylobacterota</taxon>
        <taxon>Epsilonproteobacteria</taxon>
        <taxon>Campylobacterales</taxon>
        <taxon>Arcobacteraceae</taxon>
        <taxon>Arcobacter</taxon>
    </lineage>
</organism>
<gene>
    <name evidence="10" type="primary">csm3</name>
    <name evidence="10" type="ORF">RMQ68_03545</name>
</gene>
<keyword evidence="4" id="KW-0255">Endonuclease</keyword>
<evidence type="ECO:0000256" key="2">
    <source>
        <dbReference type="ARBA" id="ARBA00022150"/>
    </source>
</evidence>
<feature type="domain" description="CRISPR type III-associated protein" evidence="9">
    <location>
        <begin position="10"/>
        <end position="203"/>
    </location>
</feature>
<protein>
    <recommendedName>
        <fullName evidence="2">CRISPR system Cms endoribonuclease Csm3</fullName>
    </recommendedName>
    <alternativeName>
        <fullName evidence="8">CRISPR type III A-associated RAMP protein Csm3</fullName>
    </alternativeName>
</protein>
<dbReference type="NCBIfam" id="TIGR02582">
    <property type="entry name" value="cas7_TM1809"/>
    <property type="match status" value="1"/>
</dbReference>
<proteinExistence type="inferred from homology"/>
<evidence type="ECO:0000313" key="10">
    <source>
        <dbReference type="EMBL" id="WNL30471.1"/>
    </source>
</evidence>
<dbReference type="PANTHER" id="PTHR35579">
    <property type="entry name" value="CRISPR SYSTEM CMS ENDORIBONUCLEASE CSM3"/>
    <property type="match status" value="1"/>
</dbReference>
<evidence type="ECO:0000256" key="1">
    <source>
        <dbReference type="ARBA" id="ARBA00006342"/>
    </source>
</evidence>
<evidence type="ECO:0000256" key="6">
    <source>
        <dbReference type="ARBA" id="ARBA00022884"/>
    </source>
</evidence>
<dbReference type="AlphaFoldDB" id="A0AA96DL93"/>
<accession>A0AA96DL93</accession>
<keyword evidence="3" id="KW-0540">Nuclease</keyword>
<evidence type="ECO:0000256" key="7">
    <source>
        <dbReference type="ARBA" id="ARBA00023118"/>
    </source>
</evidence>
<keyword evidence="7" id="KW-0051">Antiviral defense</keyword>
<evidence type="ECO:0000256" key="8">
    <source>
        <dbReference type="ARBA" id="ARBA00033183"/>
    </source>
</evidence>
<evidence type="ECO:0000256" key="5">
    <source>
        <dbReference type="ARBA" id="ARBA00022801"/>
    </source>
</evidence>